<evidence type="ECO:0000256" key="1">
    <source>
        <dbReference type="SAM" id="MobiDB-lite"/>
    </source>
</evidence>
<dbReference type="GeneID" id="9092340"/>
<name>C1HDX0_PARBA</name>
<dbReference type="RefSeq" id="XP_015701605.1">
    <property type="nucleotide sequence ID" value="XM_015846684.1"/>
</dbReference>
<evidence type="ECO:0000313" key="3">
    <source>
        <dbReference type="Proteomes" id="UP000002059"/>
    </source>
</evidence>
<dbReference type="Proteomes" id="UP000002059">
    <property type="component" value="Partially assembled WGS sequence"/>
</dbReference>
<keyword evidence="3" id="KW-1185">Reference proteome</keyword>
<gene>
    <name evidence="2" type="ORF">PAAG_08963</name>
</gene>
<dbReference type="EMBL" id="KN294047">
    <property type="protein sequence ID" value="EEH40114.2"/>
    <property type="molecule type" value="Genomic_DNA"/>
</dbReference>
<accession>C1HDX0</accession>
<sequence length="59" mass="6377">MQPAGHRTTNPNAVGEGHSETAQSKRKNHSASEELEILSFPSSDDLVKGKVVMEEKGND</sequence>
<proteinExistence type="predicted"/>
<evidence type="ECO:0000313" key="2">
    <source>
        <dbReference type="EMBL" id="EEH40114.2"/>
    </source>
</evidence>
<feature type="region of interest" description="Disordered" evidence="1">
    <location>
        <begin position="1"/>
        <end position="44"/>
    </location>
</feature>
<dbReference type="KEGG" id="pbl:PAAG_08963"/>
<dbReference type="VEuPathDB" id="FungiDB:PAAG_08963"/>
<reference evidence="2 3" key="1">
    <citation type="journal article" date="2011" name="PLoS Genet.">
        <title>Comparative genomic analysis of human fungal pathogens causing paracoccidioidomycosis.</title>
        <authorList>
            <person name="Desjardins C.A."/>
            <person name="Champion M.D."/>
            <person name="Holder J.W."/>
            <person name="Muszewska A."/>
            <person name="Goldberg J."/>
            <person name="Bailao A.M."/>
            <person name="Brigido M.M."/>
            <person name="Ferreira M.E."/>
            <person name="Garcia A.M."/>
            <person name="Grynberg M."/>
            <person name="Gujja S."/>
            <person name="Heiman D.I."/>
            <person name="Henn M.R."/>
            <person name="Kodira C.D."/>
            <person name="Leon-Narvaez H."/>
            <person name="Longo L.V."/>
            <person name="Ma L.J."/>
            <person name="Malavazi I."/>
            <person name="Matsuo A.L."/>
            <person name="Morais F.V."/>
            <person name="Pereira M."/>
            <person name="Rodriguez-Brito S."/>
            <person name="Sakthikumar S."/>
            <person name="Salem-Izacc S.M."/>
            <person name="Sykes S.M."/>
            <person name="Teixeira M.M."/>
            <person name="Vallejo M.C."/>
            <person name="Walter M.E."/>
            <person name="Yandava C."/>
            <person name="Young S."/>
            <person name="Zeng Q."/>
            <person name="Zucker J."/>
            <person name="Felipe M.S."/>
            <person name="Goldman G.H."/>
            <person name="Haas B.J."/>
            <person name="McEwen J.G."/>
            <person name="Nino-Vega G."/>
            <person name="Puccia R."/>
            <person name="San-Blas G."/>
            <person name="Soares C.M."/>
            <person name="Birren B.W."/>
            <person name="Cuomo C.A."/>
        </authorList>
    </citation>
    <scope>NUCLEOTIDE SEQUENCE [LARGE SCALE GENOMIC DNA]</scope>
    <source>
        <strain evidence="3">ATCC MYA-826 / Pb01</strain>
    </source>
</reference>
<protein>
    <submittedName>
        <fullName evidence="2">Uncharacterized protein</fullName>
    </submittedName>
</protein>
<organism evidence="2 3">
    <name type="scientific">Paracoccidioides lutzii (strain ATCC MYA-826 / Pb01)</name>
    <name type="common">Paracoccidioides brasiliensis</name>
    <dbReference type="NCBI Taxonomy" id="502779"/>
    <lineage>
        <taxon>Eukaryota</taxon>
        <taxon>Fungi</taxon>
        <taxon>Dikarya</taxon>
        <taxon>Ascomycota</taxon>
        <taxon>Pezizomycotina</taxon>
        <taxon>Eurotiomycetes</taxon>
        <taxon>Eurotiomycetidae</taxon>
        <taxon>Onygenales</taxon>
        <taxon>Ajellomycetaceae</taxon>
        <taxon>Paracoccidioides</taxon>
    </lineage>
</organism>
<dbReference type="HOGENOM" id="CLU_2961431_0_0_1"/>
<dbReference type="AlphaFoldDB" id="C1HDX0"/>